<evidence type="ECO:0000256" key="9">
    <source>
        <dbReference type="SAM" id="MobiDB-lite"/>
    </source>
</evidence>
<evidence type="ECO:0000256" key="5">
    <source>
        <dbReference type="ARBA" id="ARBA00022683"/>
    </source>
</evidence>
<proteinExistence type="predicted"/>
<keyword evidence="8 10" id="KW-0472">Membrane</keyword>
<dbReference type="InterPro" id="IPR004704">
    <property type="entry name" value="PTS_IID_man"/>
</dbReference>
<evidence type="ECO:0000256" key="6">
    <source>
        <dbReference type="ARBA" id="ARBA00022692"/>
    </source>
</evidence>
<keyword evidence="12" id="KW-1185">Reference proteome</keyword>
<evidence type="ECO:0000256" key="10">
    <source>
        <dbReference type="SAM" id="Phobius"/>
    </source>
</evidence>
<dbReference type="InterPro" id="IPR050303">
    <property type="entry name" value="GatZ_KbaZ_carbometab"/>
</dbReference>
<evidence type="ECO:0000256" key="4">
    <source>
        <dbReference type="ARBA" id="ARBA00022597"/>
    </source>
</evidence>
<feature type="region of interest" description="Disordered" evidence="9">
    <location>
        <begin position="1"/>
        <end position="24"/>
    </location>
</feature>
<evidence type="ECO:0000256" key="8">
    <source>
        <dbReference type="ARBA" id="ARBA00023136"/>
    </source>
</evidence>
<evidence type="ECO:0000313" key="11">
    <source>
        <dbReference type="EMBL" id="WLV82816.1"/>
    </source>
</evidence>
<evidence type="ECO:0000256" key="2">
    <source>
        <dbReference type="ARBA" id="ARBA00022448"/>
    </source>
</evidence>
<evidence type="ECO:0000256" key="7">
    <source>
        <dbReference type="ARBA" id="ARBA00022989"/>
    </source>
</evidence>
<organism evidence="11 12">
    <name type="scientific">Lacticaseibacillus zeae subsp. silagei</name>
    <dbReference type="NCBI Taxonomy" id="3068307"/>
    <lineage>
        <taxon>Bacteria</taxon>
        <taxon>Bacillati</taxon>
        <taxon>Bacillota</taxon>
        <taxon>Bacilli</taxon>
        <taxon>Lactobacillales</taxon>
        <taxon>Lactobacillaceae</taxon>
        <taxon>Lacticaseibacillus</taxon>
    </lineage>
</organism>
<feature type="compositionally biased region" description="Polar residues" evidence="9">
    <location>
        <begin position="1"/>
        <end position="23"/>
    </location>
</feature>
<dbReference type="EMBL" id="CP132485">
    <property type="protein sequence ID" value="WLV82816.1"/>
    <property type="molecule type" value="Genomic_DNA"/>
</dbReference>
<dbReference type="PROSITE" id="PS51108">
    <property type="entry name" value="PTS_EIID"/>
    <property type="match status" value="1"/>
</dbReference>
<dbReference type="Pfam" id="PF03613">
    <property type="entry name" value="EIID-AGA"/>
    <property type="match status" value="1"/>
</dbReference>
<name>A0ABD7Z6Y5_LACZE</name>
<dbReference type="GO" id="GO:0009401">
    <property type="term" value="P:phosphoenolpyruvate-dependent sugar phosphotransferase system"/>
    <property type="evidence" value="ECO:0007669"/>
    <property type="project" value="UniProtKB-KW"/>
</dbReference>
<dbReference type="AlphaFoldDB" id="A0ABD7Z6Y5"/>
<keyword evidence="4" id="KW-0762">Sugar transport</keyword>
<feature type="transmembrane region" description="Helical" evidence="10">
    <location>
        <begin position="213"/>
        <end position="234"/>
    </location>
</feature>
<evidence type="ECO:0000256" key="1">
    <source>
        <dbReference type="ARBA" id="ARBA00004651"/>
    </source>
</evidence>
<feature type="transmembrane region" description="Helical" evidence="10">
    <location>
        <begin position="282"/>
        <end position="301"/>
    </location>
</feature>
<gene>
    <name evidence="11" type="ORF">LACZS2_002005</name>
</gene>
<sequence length="302" mass="33196">MAENTNDLTNQESNSSPEIQQKNVELKPETISKKDIMLAWLRFYFVNEIPHSFDRYIAPSLLWGLIPILNKLYKDPTELKAAYQRHLLFFNTQLSWGGGILTGIIASLEQTRAQEVYEKQPISISDDLIYNTKAGLMGALAGIGDSIDSGTIQYIFIAIALPWAKQGSAMGAIFPFVAFSVYQVLIGWYFANTGFKLGRRAATEVVGGTKMKSLIEGLSILGLYMMGIIAASYVKVSSTLKWTLSGKKFELQSIIDGILPGLLPLLVVAGVYFYFVKRGLKVTRALIGLTVILGVLAAIGIL</sequence>
<keyword evidence="3" id="KW-1003">Cell membrane</keyword>
<keyword evidence="2" id="KW-0813">Transport</keyword>
<evidence type="ECO:0000256" key="3">
    <source>
        <dbReference type="ARBA" id="ARBA00022475"/>
    </source>
</evidence>
<dbReference type="GeneID" id="93269677"/>
<dbReference type="PANTHER" id="PTHR32502">
    <property type="entry name" value="N-ACETYLGALACTOSAMINE PERMEASE II COMPONENT-RELATED"/>
    <property type="match status" value="1"/>
</dbReference>
<keyword evidence="6 10" id="KW-0812">Transmembrane</keyword>
<feature type="transmembrane region" description="Helical" evidence="10">
    <location>
        <begin position="172"/>
        <end position="192"/>
    </location>
</feature>
<accession>A0ABD7Z6Y5</accession>
<dbReference type="GO" id="GO:0005886">
    <property type="term" value="C:plasma membrane"/>
    <property type="evidence" value="ECO:0007669"/>
    <property type="project" value="UniProtKB-SubCell"/>
</dbReference>
<dbReference type="RefSeq" id="WP_070652197.1">
    <property type="nucleotide sequence ID" value="NZ_CP132484.1"/>
</dbReference>
<dbReference type="PANTHER" id="PTHR32502:SF5">
    <property type="entry name" value="N-ACETYLGALACTOSAMINE PERMEASE IID COMPONENT-RELATED"/>
    <property type="match status" value="1"/>
</dbReference>
<comment type="subcellular location">
    <subcellularLocation>
        <location evidence="1">Cell membrane</location>
        <topology evidence="1">Multi-pass membrane protein</topology>
    </subcellularLocation>
</comment>
<evidence type="ECO:0000313" key="12">
    <source>
        <dbReference type="Proteomes" id="UP001229832"/>
    </source>
</evidence>
<dbReference type="Proteomes" id="UP001229832">
    <property type="component" value="Chromosome"/>
</dbReference>
<keyword evidence="7 10" id="KW-1133">Transmembrane helix</keyword>
<feature type="transmembrane region" description="Helical" evidence="10">
    <location>
        <begin position="254"/>
        <end position="275"/>
    </location>
</feature>
<keyword evidence="5" id="KW-0598">Phosphotransferase system</keyword>
<protein>
    <submittedName>
        <fullName evidence="11">PTS system mannose/fructose/sorbose family transporter subunit IID</fullName>
    </submittedName>
</protein>
<reference evidence="11 12" key="1">
    <citation type="submission" date="2023-08" db="EMBL/GenBank/DDBJ databases">
        <authorList>
            <person name="Buchebner-Jance M."/>
        </authorList>
    </citation>
    <scope>NUCLEOTIDE SEQUENCE [LARGE SCALE GENOMIC DNA]</scope>
    <source>
        <strain evidence="11 12">NCIMB 15475</strain>
    </source>
</reference>